<dbReference type="EMBL" id="CP002271">
    <property type="protein sequence ID" value="ADO69839.1"/>
    <property type="molecule type" value="Genomic_DNA"/>
</dbReference>
<name>E3FYA2_STIAD</name>
<dbReference type="HOGENOM" id="CLU_1288245_0_0_7"/>
<keyword evidence="3" id="KW-1185">Reference proteome</keyword>
<reference evidence="2 3" key="1">
    <citation type="journal article" date="2011" name="Mol. Biol. Evol.">
        <title>Comparative genomic analysis of fruiting body formation in Myxococcales.</title>
        <authorList>
            <person name="Huntley S."/>
            <person name="Hamann N."/>
            <person name="Wegener-Feldbrugge S."/>
            <person name="Treuner-Lange A."/>
            <person name="Kube M."/>
            <person name="Reinhardt R."/>
            <person name="Klages S."/>
            <person name="Muller R."/>
            <person name="Ronning C.M."/>
            <person name="Nierman W.C."/>
            <person name="Sogaard-Andersen L."/>
        </authorList>
    </citation>
    <scope>NUCLEOTIDE SEQUENCE [LARGE SCALE GENOMIC DNA]</scope>
    <source>
        <strain evidence="2 3">DW4/3-1</strain>
    </source>
</reference>
<evidence type="ECO:0000256" key="1">
    <source>
        <dbReference type="SAM" id="MobiDB-lite"/>
    </source>
</evidence>
<dbReference type="KEGG" id="sur:STAUR_2035"/>
<feature type="region of interest" description="Disordered" evidence="1">
    <location>
        <begin position="88"/>
        <end position="133"/>
    </location>
</feature>
<feature type="region of interest" description="Disordered" evidence="1">
    <location>
        <begin position="152"/>
        <end position="214"/>
    </location>
</feature>
<gene>
    <name evidence="2" type="ordered locus">STAUR_2035</name>
</gene>
<feature type="region of interest" description="Disordered" evidence="1">
    <location>
        <begin position="1"/>
        <end position="21"/>
    </location>
</feature>
<accession>E3FYA2</accession>
<feature type="compositionally biased region" description="Low complexity" evidence="1">
    <location>
        <begin position="105"/>
        <end position="116"/>
    </location>
</feature>
<evidence type="ECO:0000313" key="2">
    <source>
        <dbReference type="EMBL" id="ADO69839.1"/>
    </source>
</evidence>
<protein>
    <submittedName>
        <fullName evidence="2">Phage integrase-like protein</fullName>
    </submittedName>
</protein>
<proteinExistence type="predicted"/>
<organism evidence="2 3">
    <name type="scientific">Stigmatella aurantiaca (strain DW4/3-1)</name>
    <dbReference type="NCBI Taxonomy" id="378806"/>
    <lineage>
        <taxon>Bacteria</taxon>
        <taxon>Pseudomonadati</taxon>
        <taxon>Myxococcota</taxon>
        <taxon>Myxococcia</taxon>
        <taxon>Myxococcales</taxon>
        <taxon>Cystobacterineae</taxon>
        <taxon>Archangiaceae</taxon>
        <taxon>Stigmatella</taxon>
    </lineage>
</organism>
<sequence>MGRLPTPEDLVVPMPRPTNRSPRVEFGGMRTDHHSYKRLLKDMEALGLRYRRGHDLRRTMISLARTDGARKDILELCTRTPCKSGNTIDLYTTSRGRPSAPRWPSSRCSAKSAASSVGCPRRPQGKKKPPARQMAPGVLLQPLLQSPGKLSPFRQMRSGGGGNRTRAGRCETSSRIAPLPRNRPECFGVDIPPRPVSFRPVPARSARSCDIRAT</sequence>
<dbReference type="AlphaFoldDB" id="E3FYA2"/>
<dbReference type="STRING" id="378806.STAUR_2035"/>
<evidence type="ECO:0000313" key="3">
    <source>
        <dbReference type="Proteomes" id="UP000001351"/>
    </source>
</evidence>
<dbReference type="Proteomes" id="UP000001351">
    <property type="component" value="Chromosome"/>
</dbReference>